<reference evidence="2" key="2">
    <citation type="submission" date="2020-09" db="EMBL/GenBank/DDBJ databases">
        <authorList>
            <person name="Sun Q."/>
            <person name="Ohkuma M."/>
        </authorList>
    </citation>
    <scope>NUCLEOTIDE SEQUENCE</scope>
    <source>
        <strain evidence="2">JCM 4784</strain>
    </source>
</reference>
<comment type="caution">
    <text evidence="2">The sequence shown here is derived from an EMBL/GenBank/DDBJ whole genome shotgun (WGS) entry which is preliminary data.</text>
</comment>
<protein>
    <submittedName>
        <fullName evidence="2">Uncharacterized protein</fullName>
    </submittedName>
</protein>
<dbReference type="Proteomes" id="UP000608024">
    <property type="component" value="Unassembled WGS sequence"/>
</dbReference>
<dbReference type="EMBL" id="BNBT01000119">
    <property type="protein sequence ID" value="GHE81820.1"/>
    <property type="molecule type" value="Genomic_DNA"/>
</dbReference>
<keyword evidence="1" id="KW-0812">Transmembrane</keyword>
<feature type="transmembrane region" description="Helical" evidence="1">
    <location>
        <begin position="28"/>
        <end position="53"/>
    </location>
</feature>
<accession>A0A919DUQ7</accession>
<evidence type="ECO:0000256" key="1">
    <source>
        <dbReference type="SAM" id="Phobius"/>
    </source>
</evidence>
<keyword evidence="3" id="KW-1185">Reference proteome</keyword>
<evidence type="ECO:0000313" key="2">
    <source>
        <dbReference type="EMBL" id="GHE81820.1"/>
    </source>
</evidence>
<name>A0A919DUQ7_9ACTN</name>
<organism evidence="2 3">
    <name type="scientific">Streptomyces longispororuber</name>
    <dbReference type="NCBI Taxonomy" id="68230"/>
    <lineage>
        <taxon>Bacteria</taxon>
        <taxon>Bacillati</taxon>
        <taxon>Actinomycetota</taxon>
        <taxon>Actinomycetes</taxon>
        <taxon>Kitasatosporales</taxon>
        <taxon>Streptomycetaceae</taxon>
        <taxon>Streptomyces</taxon>
    </lineage>
</organism>
<proteinExistence type="predicted"/>
<gene>
    <name evidence="2" type="ORF">GCM10018785_57350</name>
</gene>
<sequence>MASARRPRGPDARGLRLRFNCTPACRGAAVVVVTAVVVTVTAVVVTAVVAWSVR</sequence>
<keyword evidence="1" id="KW-0472">Membrane</keyword>
<keyword evidence="1" id="KW-1133">Transmembrane helix</keyword>
<dbReference type="AlphaFoldDB" id="A0A919DUQ7"/>
<reference evidence="2" key="1">
    <citation type="journal article" date="2014" name="Int. J. Syst. Evol. Microbiol.">
        <title>Complete genome sequence of Corynebacterium casei LMG S-19264T (=DSM 44701T), isolated from a smear-ripened cheese.</title>
        <authorList>
            <consortium name="US DOE Joint Genome Institute (JGI-PGF)"/>
            <person name="Walter F."/>
            <person name="Albersmeier A."/>
            <person name="Kalinowski J."/>
            <person name="Ruckert C."/>
        </authorList>
    </citation>
    <scope>NUCLEOTIDE SEQUENCE</scope>
    <source>
        <strain evidence="2">JCM 4784</strain>
    </source>
</reference>
<evidence type="ECO:0000313" key="3">
    <source>
        <dbReference type="Proteomes" id="UP000608024"/>
    </source>
</evidence>